<protein>
    <submittedName>
        <fullName evidence="1">Uncharacterized protein</fullName>
    </submittedName>
</protein>
<evidence type="ECO:0000313" key="1">
    <source>
        <dbReference type="EMBL" id="KIM74720.1"/>
    </source>
</evidence>
<accession>A0A0C3EQ92</accession>
<dbReference type="HOGENOM" id="CLU_1886545_0_0_1"/>
<dbReference type="Proteomes" id="UP000054166">
    <property type="component" value="Unassembled WGS sequence"/>
</dbReference>
<dbReference type="OrthoDB" id="3232711at2759"/>
<proteinExistence type="predicted"/>
<keyword evidence="2" id="KW-1185">Reference proteome</keyword>
<name>A0A0C3EQ92_PILCF</name>
<reference evidence="1 2" key="1">
    <citation type="submission" date="2014-04" db="EMBL/GenBank/DDBJ databases">
        <authorList>
            <consortium name="DOE Joint Genome Institute"/>
            <person name="Kuo A."/>
            <person name="Tarkka M."/>
            <person name="Buscot F."/>
            <person name="Kohler A."/>
            <person name="Nagy L.G."/>
            <person name="Floudas D."/>
            <person name="Copeland A."/>
            <person name="Barry K.W."/>
            <person name="Cichocki N."/>
            <person name="Veneault-Fourrey C."/>
            <person name="LaButti K."/>
            <person name="Lindquist E.A."/>
            <person name="Lipzen A."/>
            <person name="Lundell T."/>
            <person name="Morin E."/>
            <person name="Murat C."/>
            <person name="Sun H."/>
            <person name="Tunlid A."/>
            <person name="Henrissat B."/>
            <person name="Grigoriev I.V."/>
            <person name="Hibbett D.S."/>
            <person name="Martin F."/>
            <person name="Nordberg H.P."/>
            <person name="Cantor M.N."/>
            <person name="Hua S.X."/>
        </authorList>
    </citation>
    <scope>NUCLEOTIDE SEQUENCE [LARGE SCALE GENOMIC DNA]</scope>
    <source>
        <strain evidence="1 2">F 1598</strain>
    </source>
</reference>
<gene>
    <name evidence="1" type="ORF">PILCRDRAFT_14158</name>
</gene>
<dbReference type="STRING" id="765440.A0A0C3EQ92"/>
<organism evidence="1 2">
    <name type="scientific">Piloderma croceum (strain F 1598)</name>
    <dbReference type="NCBI Taxonomy" id="765440"/>
    <lineage>
        <taxon>Eukaryota</taxon>
        <taxon>Fungi</taxon>
        <taxon>Dikarya</taxon>
        <taxon>Basidiomycota</taxon>
        <taxon>Agaricomycotina</taxon>
        <taxon>Agaricomycetes</taxon>
        <taxon>Agaricomycetidae</taxon>
        <taxon>Atheliales</taxon>
        <taxon>Atheliaceae</taxon>
        <taxon>Piloderma</taxon>
    </lineage>
</organism>
<dbReference type="EMBL" id="KN833056">
    <property type="protein sequence ID" value="KIM74720.1"/>
    <property type="molecule type" value="Genomic_DNA"/>
</dbReference>
<evidence type="ECO:0000313" key="2">
    <source>
        <dbReference type="Proteomes" id="UP000054166"/>
    </source>
</evidence>
<dbReference type="AlphaFoldDB" id="A0A0C3EQ92"/>
<dbReference type="InParanoid" id="A0A0C3EQ92"/>
<sequence>MSFGAKTSAWYGAWGDSKRRDPWFWHVVAPRGLSKEKEEEWSLDMDRVKWFRDRADRDRFREEVEILEAEFERTVLSHTRMADVWTQLAGAPSGPGAEAYAHKKACMYRGLENECSEAYDIARKKAGRALPTPTL</sequence>
<reference evidence="2" key="2">
    <citation type="submission" date="2015-01" db="EMBL/GenBank/DDBJ databases">
        <title>Evolutionary Origins and Diversification of the Mycorrhizal Mutualists.</title>
        <authorList>
            <consortium name="DOE Joint Genome Institute"/>
            <consortium name="Mycorrhizal Genomics Consortium"/>
            <person name="Kohler A."/>
            <person name="Kuo A."/>
            <person name="Nagy L.G."/>
            <person name="Floudas D."/>
            <person name="Copeland A."/>
            <person name="Barry K.W."/>
            <person name="Cichocki N."/>
            <person name="Veneault-Fourrey C."/>
            <person name="LaButti K."/>
            <person name="Lindquist E.A."/>
            <person name="Lipzen A."/>
            <person name="Lundell T."/>
            <person name="Morin E."/>
            <person name="Murat C."/>
            <person name="Riley R."/>
            <person name="Ohm R."/>
            <person name="Sun H."/>
            <person name="Tunlid A."/>
            <person name="Henrissat B."/>
            <person name="Grigoriev I.V."/>
            <person name="Hibbett D.S."/>
            <person name="Martin F."/>
        </authorList>
    </citation>
    <scope>NUCLEOTIDE SEQUENCE [LARGE SCALE GENOMIC DNA]</scope>
    <source>
        <strain evidence="2">F 1598</strain>
    </source>
</reference>